<keyword evidence="1" id="KW-0472">Membrane</keyword>
<feature type="transmembrane region" description="Helical" evidence="1">
    <location>
        <begin position="84"/>
        <end position="101"/>
    </location>
</feature>
<feature type="transmembrane region" description="Helical" evidence="1">
    <location>
        <begin position="46"/>
        <end position="64"/>
    </location>
</feature>
<comment type="caution">
    <text evidence="2">The sequence shown here is derived from an EMBL/GenBank/DDBJ whole genome shotgun (WGS) entry which is preliminary data.</text>
</comment>
<keyword evidence="1" id="KW-0812">Transmembrane</keyword>
<keyword evidence="3" id="KW-1185">Reference proteome</keyword>
<gene>
    <name evidence="2" type="ORF">D777_02889</name>
</gene>
<dbReference type="AlphaFoldDB" id="A0A072N144"/>
<keyword evidence="1" id="KW-1133">Transmembrane helix</keyword>
<dbReference type="EMBL" id="ANIE01000007">
    <property type="protein sequence ID" value="KEF30947.1"/>
    <property type="molecule type" value="Genomic_DNA"/>
</dbReference>
<organism evidence="2 3">
    <name type="scientific">Marinobacter nitratireducens</name>
    <dbReference type="NCBI Taxonomy" id="1137280"/>
    <lineage>
        <taxon>Bacteria</taxon>
        <taxon>Pseudomonadati</taxon>
        <taxon>Pseudomonadota</taxon>
        <taxon>Gammaproteobacteria</taxon>
        <taxon>Pseudomonadales</taxon>
        <taxon>Marinobacteraceae</taxon>
        <taxon>Marinobacter</taxon>
    </lineage>
</organism>
<dbReference type="PATRIC" id="fig|1137280.3.peg.2706"/>
<sequence>MKESEGVDELAERHTYFGRLDEECIRYATLPKSSWALLWMQHGGRIGFLWLFPLTFLVWMYGWWMSDAGRAFSDFFEKAVLPLLLYMFLPMLLCWGIGRFLEKKFPLIVYRPPKGPLWELNRRTGMVTLFDDVTKDETAGKVKAQAPFHDWEGYLMSLPDHQGNIWHRLMLVHKTREWALPLNQLLAATTNKQDVLAYWDLIRQYMDVTKPLPDVPVFEAYRSLDPTTRAYDEKKGRDPHYWFDMDDETFELVKQENEAKMRRYKW</sequence>
<protein>
    <submittedName>
        <fullName evidence="2">Uncharacterized protein</fullName>
    </submittedName>
</protein>
<reference evidence="2 3" key="1">
    <citation type="submission" date="2012-12" db="EMBL/GenBank/DDBJ databases">
        <title>Genome assembly of Marinobacter sp. AK21.</title>
        <authorList>
            <person name="Khatri I."/>
            <person name="Kumar R."/>
            <person name="Vaidya B."/>
            <person name="Subramanian S."/>
            <person name="Pinnaka A."/>
        </authorList>
    </citation>
    <scope>NUCLEOTIDE SEQUENCE [LARGE SCALE GENOMIC DNA]</scope>
    <source>
        <strain evidence="2 3">AK21</strain>
    </source>
</reference>
<evidence type="ECO:0000256" key="1">
    <source>
        <dbReference type="SAM" id="Phobius"/>
    </source>
</evidence>
<evidence type="ECO:0000313" key="3">
    <source>
        <dbReference type="Proteomes" id="UP000035057"/>
    </source>
</evidence>
<evidence type="ECO:0000313" key="2">
    <source>
        <dbReference type="EMBL" id="KEF30947.1"/>
    </source>
</evidence>
<dbReference type="STRING" id="1137280.D777_02889"/>
<accession>A0A072N144</accession>
<proteinExistence type="predicted"/>
<dbReference type="Proteomes" id="UP000035057">
    <property type="component" value="Unassembled WGS sequence"/>
</dbReference>
<name>A0A072N144_9GAMM</name>